<keyword evidence="4" id="KW-0963">Cytoplasm</keyword>
<sequence>MKTLSLSETPYQMAISEAVDALEKGQLVIMPTDTVYIIAVDATSNLAVKKLIALKDRPAGKPISVFLSIIDEAEHYVSVSHSQRSMLKTLLPGPYTIVLPSLHKVAAEVESEKGTLGIRIPDYPFTQDLAYVFKKPITATSANLSGDSPHYSIESFVKSLSQRKKKMIDLIIDGGKLPRHKPSTVIDLTIGDIKVLRTGDILPEGTAVLTSHSEGETKKHARDLLHSKSEILTHKPLVILLYGDLGAGKTVYVKGIGEEIGIHDIVSPTYVIYYEYPVNKGAIKNLYHFDLYRLKDKEEFFDLGIDTLLQPGTILCIEWSEKSETIQELLKEKAHVVHVNIWHAGPSKRNIVVREEL</sequence>
<dbReference type="GO" id="GO:0006450">
    <property type="term" value="P:regulation of translational fidelity"/>
    <property type="evidence" value="ECO:0007669"/>
    <property type="project" value="TreeGrafter"/>
</dbReference>
<evidence type="ECO:0000256" key="2">
    <source>
        <dbReference type="ARBA" id="ARBA00007663"/>
    </source>
</evidence>
<evidence type="ECO:0000256" key="7">
    <source>
        <dbReference type="ARBA" id="ARBA00022695"/>
    </source>
</evidence>
<evidence type="ECO:0000256" key="4">
    <source>
        <dbReference type="ARBA" id="ARBA00022490"/>
    </source>
</evidence>
<comment type="similarity">
    <text evidence="2">Belongs to the SUA5 family.</text>
</comment>
<dbReference type="InterPro" id="IPR006070">
    <property type="entry name" value="Sua5-like_dom"/>
</dbReference>
<evidence type="ECO:0000313" key="14">
    <source>
        <dbReference type="Proteomes" id="UP000178098"/>
    </source>
</evidence>
<dbReference type="GO" id="GO:0003725">
    <property type="term" value="F:double-stranded RNA binding"/>
    <property type="evidence" value="ECO:0007669"/>
    <property type="project" value="InterPro"/>
</dbReference>
<proteinExistence type="inferred from homology"/>
<dbReference type="Pfam" id="PF02367">
    <property type="entry name" value="TsaE"/>
    <property type="match status" value="1"/>
</dbReference>
<dbReference type="Pfam" id="PF01300">
    <property type="entry name" value="Sua5_yciO_yrdC"/>
    <property type="match status" value="1"/>
</dbReference>
<evidence type="ECO:0000256" key="3">
    <source>
        <dbReference type="ARBA" id="ARBA00012584"/>
    </source>
</evidence>
<evidence type="ECO:0000256" key="6">
    <source>
        <dbReference type="ARBA" id="ARBA00022694"/>
    </source>
</evidence>
<dbReference type="GO" id="GO:0000049">
    <property type="term" value="F:tRNA binding"/>
    <property type="evidence" value="ECO:0007669"/>
    <property type="project" value="TreeGrafter"/>
</dbReference>
<evidence type="ECO:0000259" key="12">
    <source>
        <dbReference type="PROSITE" id="PS51163"/>
    </source>
</evidence>
<comment type="caution">
    <text evidence="13">The sequence shown here is derived from an EMBL/GenBank/DDBJ whole genome shotgun (WGS) entry which is preliminary data.</text>
</comment>
<evidence type="ECO:0000256" key="10">
    <source>
        <dbReference type="ARBA" id="ARBA00029774"/>
    </source>
</evidence>
<dbReference type="SUPFAM" id="SSF55821">
    <property type="entry name" value="YrdC/RibB"/>
    <property type="match status" value="1"/>
</dbReference>
<evidence type="ECO:0000256" key="5">
    <source>
        <dbReference type="ARBA" id="ARBA00022679"/>
    </source>
</evidence>
<dbReference type="Gene3D" id="3.90.870.10">
    <property type="entry name" value="DHBP synthase"/>
    <property type="match status" value="1"/>
</dbReference>
<dbReference type="PANTHER" id="PTHR17490:SF16">
    <property type="entry name" value="THREONYLCARBAMOYL-AMP SYNTHASE"/>
    <property type="match status" value="1"/>
</dbReference>
<dbReference type="GO" id="GO:0005737">
    <property type="term" value="C:cytoplasm"/>
    <property type="evidence" value="ECO:0007669"/>
    <property type="project" value="UniProtKB-SubCell"/>
</dbReference>
<keyword evidence="6" id="KW-0819">tRNA processing</keyword>
<name>A0A1F7HDC0_9BACT</name>
<dbReference type="GO" id="GO:0005524">
    <property type="term" value="F:ATP binding"/>
    <property type="evidence" value="ECO:0007669"/>
    <property type="project" value="UniProtKB-KW"/>
</dbReference>
<keyword evidence="9" id="KW-0067">ATP-binding</keyword>
<dbReference type="GO" id="GO:0061710">
    <property type="term" value="F:L-threonylcarbamoyladenylate synthase"/>
    <property type="evidence" value="ECO:0007669"/>
    <property type="project" value="UniProtKB-EC"/>
</dbReference>
<dbReference type="Proteomes" id="UP000178098">
    <property type="component" value="Unassembled WGS sequence"/>
</dbReference>
<comment type="subcellular location">
    <subcellularLocation>
        <location evidence="1">Cytoplasm</location>
    </subcellularLocation>
</comment>
<feature type="domain" description="YrdC-like" evidence="12">
    <location>
        <begin position="12"/>
        <end position="201"/>
    </location>
</feature>
<gene>
    <name evidence="13" type="ORF">A3D08_03820</name>
</gene>
<evidence type="ECO:0000313" key="13">
    <source>
        <dbReference type="EMBL" id="OGK29287.1"/>
    </source>
</evidence>
<dbReference type="NCBIfam" id="TIGR00150">
    <property type="entry name" value="T6A_YjeE"/>
    <property type="match status" value="1"/>
</dbReference>
<dbReference type="EMBL" id="MFZT01000051">
    <property type="protein sequence ID" value="OGK29287.1"/>
    <property type="molecule type" value="Genomic_DNA"/>
</dbReference>
<comment type="catalytic activity">
    <reaction evidence="11">
        <text>L-threonine + hydrogencarbonate + ATP = L-threonylcarbamoyladenylate + diphosphate + H2O</text>
        <dbReference type="Rhea" id="RHEA:36407"/>
        <dbReference type="ChEBI" id="CHEBI:15377"/>
        <dbReference type="ChEBI" id="CHEBI:17544"/>
        <dbReference type="ChEBI" id="CHEBI:30616"/>
        <dbReference type="ChEBI" id="CHEBI:33019"/>
        <dbReference type="ChEBI" id="CHEBI:57926"/>
        <dbReference type="ChEBI" id="CHEBI:73682"/>
        <dbReference type="EC" id="2.7.7.87"/>
    </reaction>
</comment>
<dbReference type="SUPFAM" id="SSF52540">
    <property type="entry name" value="P-loop containing nucleoside triphosphate hydrolases"/>
    <property type="match status" value="1"/>
</dbReference>
<organism evidence="13 14">
    <name type="scientific">Candidatus Roizmanbacteria bacterium RIFCSPHIGHO2_02_FULL_43_11</name>
    <dbReference type="NCBI Taxonomy" id="1802043"/>
    <lineage>
        <taxon>Bacteria</taxon>
        <taxon>Candidatus Roizmaniibacteriota</taxon>
    </lineage>
</organism>
<evidence type="ECO:0000256" key="9">
    <source>
        <dbReference type="ARBA" id="ARBA00022840"/>
    </source>
</evidence>
<dbReference type="GO" id="GO:0002949">
    <property type="term" value="P:tRNA threonylcarbamoyladenosine modification"/>
    <property type="evidence" value="ECO:0007669"/>
    <property type="project" value="InterPro"/>
</dbReference>
<keyword evidence="7" id="KW-0548">Nucleotidyltransferase</keyword>
<protein>
    <recommendedName>
        <fullName evidence="10">L-threonylcarbamoyladenylate synthase</fullName>
        <ecNumber evidence="3">2.7.7.87</ecNumber>
    </recommendedName>
    <alternativeName>
        <fullName evidence="10">L-threonylcarbamoyladenylate synthase</fullName>
    </alternativeName>
</protein>
<evidence type="ECO:0000256" key="11">
    <source>
        <dbReference type="ARBA" id="ARBA00048366"/>
    </source>
</evidence>
<dbReference type="PROSITE" id="PS51163">
    <property type="entry name" value="YRDC"/>
    <property type="match status" value="1"/>
</dbReference>
<dbReference type="InterPro" id="IPR027417">
    <property type="entry name" value="P-loop_NTPase"/>
</dbReference>
<keyword evidence="8" id="KW-0547">Nucleotide-binding</keyword>
<reference evidence="13 14" key="1">
    <citation type="journal article" date="2016" name="Nat. Commun.">
        <title>Thousands of microbial genomes shed light on interconnected biogeochemical processes in an aquifer system.</title>
        <authorList>
            <person name="Anantharaman K."/>
            <person name="Brown C.T."/>
            <person name="Hug L.A."/>
            <person name="Sharon I."/>
            <person name="Castelle C.J."/>
            <person name="Probst A.J."/>
            <person name="Thomas B.C."/>
            <person name="Singh A."/>
            <person name="Wilkins M.J."/>
            <person name="Karaoz U."/>
            <person name="Brodie E.L."/>
            <person name="Williams K.H."/>
            <person name="Hubbard S.S."/>
            <person name="Banfield J.F."/>
        </authorList>
    </citation>
    <scope>NUCLEOTIDE SEQUENCE [LARGE SCALE GENOMIC DNA]</scope>
</reference>
<accession>A0A1F7HDC0</accession>
<evidence type="ECO:0000256" key="8">
    <source>
        <dbReference type="ARBA" id="ARBA00022741"/>
    </source>
</evidence>
<keyword evidence="5" id="KW-0808">Transferase</keyword>
<dbReference type="InterPro" id="IPR017945">
    <property type="entry name" value="DHBP_synth_RibB-like_a/b_dom"/>
</dbReference>
<dbReference type="NCBIfam" id="TIGR00057">
    <property type="entry name" value="L-threonylcarbamoyladenylate synthase"/>
    <property type="match status" value="1"/>
</dbReference>
<dbReference type="AlphaFoldDB" id="A0A1F7HDC0"/>
<dbReference type="InterPro" id="IPR003442">
    <property type="entry name" value="T6A_TsaE"/>
</dbReference>
<dbReference type="Gene3D" id="3.40.50.300">
    <property type="entry name" value="P-loop containing nucleotide triphosphate hydrolases"/>
    <property type="match status" value="1"/>
</dbReference>
<dbReference type="EC" id="2.7.7.87" evidence="3"/>
<dbReference type="PANTHER" id="PTHR17490">
    <property type="entry name" value="SUA5"/>
    <property type="match status" value="1"/>
</dbReference>
<dbReference type="InterPro" id="IPR050156">
    <property type="entry name" value="TC-AMP_synthase_SUA5"/>
</dbReference>
<evidence type="ECO:0000256" key="1">
    <source>
        <dbReference type="ARBA" id="ARBA00004496"/>
    </source>
</evidence>